<feature type="signal peptide" evidence="1">
    <location>
        <begin position="1"/>
        <end position="39"/>
    </location>
</feature>
<reference evidence="2 3" key="1">
    <citation type="submission" date="2020-08" db="EMBL/GenBank/DDBJ databases">
        <title>Putative novel bacterial strains isolated from necrotic wheat leaf tissues caused by Xanthomonas translucens.</title>
        <authorList>
            <person name="Tambong J.T."/>
        </authorList>
    </citation>
    <scope>NUCLEOTIDE SEQUENCE [LARGE SCALE GENOMIC DNA]</scope>
    <source>
        <strain evidence="2 3">DOAB 1069</strain>
    </source>
</reference>
<evidence type="ECO:0000256" key="1">
    <source>
        <dbReference type="SAM" id="SignalP"/>
    </source>
</evidence>
<proteinExistence type="predicted"/>
<dbReference type="RefSeq" id="WP_187522406.1">
    <property type="nucleotide sequence ID" value="NZ_JACONW010000100.1"/>
</dbReference>
<accession>A0ABR7B3T4</accession>
<sequence length="122" mass="12697">MKRSVSSKNRWFEVIHEARKVASLLIVGSLCLTAFAASAADGRLSFSGYITNASCAVLPTSSAGGVNTQRVNVSGHMSIVVDTAQNACTASVIPFSTQYQALPVSLSKSNPSGAGVLTLTYQ</sequence>
<dbReference type="EMBL" id="JACONW010000100">
    <property type="protein sequence ID" value="MBC3951828.1"/>
    <property type="molecule type" value="Genomic_DNA"/>
</dbReference>
<keyword evidence="3" id="KW-1185">Reference proteome</keyword>
<keyword evidence="1" id="KW-0732">Signal</keyword>
<name>A0ABR7B3T4_9PSED</name>
<feature type="chain" id="PRO_5045832601" evidence="1">
    <location>
        <begin position="40"/>
        <end position="122"/>
    </location>
</feature>
<comment type="caution">
    <text evidence="2">The sequence shown here is derived from an EMBL/GenBank/DDBJ whole genome shotgun (WGS) entry which is preliminary data.</text>
</comment>
<protein>
    <submittedName>
        <fullName evidence="2">Type 1 fimbrial protein</fullName>
    </submittedName>
</protein>
<dbReference type="Proteomes" id="UP000651852">
    <property type="component" value="Unassembled WGS sequence"/>
</dbReference>
<evidence type="ECO:0000313" key="2">
    <source>
        <dbReference type="EMBL" id="MBC3951828.1"/>
    </source>
</evidence>
<organism evidence="2 3">
    <name type="scientific">Pseudomonas folii</name>
    <dbReference type="NCBI Taxonomy" id="2762593"/>
    <lineage>
        <taxon>Bacteria</taxon>
        <taxon>Pseudomonadati</taxon>
        <taxon>Pseudomonadota</taxon>
        <taxon>Gammaproteobacteria</taxon>
        <taxon>Pseudomonadales</taxon>
        <taxon>Pseudomonadaceae</taxon>
        <taxon>Pseudomonas</taxon>
    </lineage>
</organism>
<gene>
    <name evidence="2" type="ORF">H8S59_18810</name>
</gene>
<evidence type="ECO:0000313" key="3">
    <source>
        <dbReference type="Proteomes" id="UP000651852"/>
    </source>
</evidence>